<dbReference type="Pfam" id="PF26579">
    <property type="entry name" value="Ig_CFAP47"/>
    <property type="match status" value="1"/>
</dbReference>
<feature type="region of interest" description="Disordered" evidence="6">
    <location>
        <begin position="1437"/>
        <end position="1482"/>
    </location>
</feature>
<dbReference type="NCBIfam" id="NF012200">
    <property type="entry name" value="choice_anch_D"/>
    <property type="match status" value="1"/>
</dbReference>
<dbReference type="Proteomes" id="UP001244341">
    <property type="component" value="Chromosome 11b"/>
</dbReference>
<feature type="compositionally biased region" description="Low complexity" evidence="6">
    <location>
        <begin position="1437"/>
        <end position="1474"/>
    </location>
</feature>
<keyword evidence="5" id="KW-0966">Cell projection</keyword>
<feature type="compositionally biased region" description="Gly residues" evidence="6">
    <location>
        <begin position="2731"/>
        <end position="2741"/>
    </location>
</feature>
<dbReference type="Pfam" id="PF22544">
    <property type="entry name" value="HYDIN_VesB_CFA65-like_Ig"/>
    <property type="match status" value="1"/>
</dbReference>
<dbReference type="Gene3D" id="1.10.418.10">
    <property type="entry name" value="Calponin-like domain"/>
    <property type="match status" value="1"/>
</dbReference>
<evidence type="ECO:0000256" key="1">
    <source>
        <dbReference type="ARBA" id="ARBA00004138"/>
    </source>
</evidence>
<reference evidence="8 9" key="1">
    <citation type="submission" date="2023-05" db="EMBL/GenBank/DDBJ databases">
        <title>A 100% complete, gapless, phased diploid assembly of the Scenedesmus obliquus UTEX 3031 genome.</title>
        <authorList>
            <person name="Biondi T.C."/>
            <person name="Hanschen E.R."/>
            <person name="Kwon T."/>
            <person name="Eng W."/>
            <person name="Kruse C.P.S."/>
            <person name="Koehler S.I."/>
            <person name="Kunde Y."/>
            <person name="Gleasner C.D."/>
            <person name="You Mak K.T."/>
            <person name="Polle J."/>
            <person name="Hovde B.T."/>
            <person name="Starkenburg S.R."/>
        </authorList>
    </citation>
    <scope>NUCLEOTIDE SEQUENCE [LARGE SCALE GENOMIC DNA]</scope>
    <source>
        <strain evidence="8 9">DOE0152z</strain>
    </source>
</reference>
<dbReference type="SUPFAM" id="SSF47576">
    <property type="entry name" value="Calponin-homology domain, CH-domain"/>
    <property type="match status" value="1"/>
</dbReference>
<sequence length="2803" mass="293141">MVPQLAVAPVVLEFPCTAGVASATVHVTNLNKTGPLSIRIKPPATQWFKLRGAEQTQRIAPGLQLAFEVVFDATQLDTSSNSSSSSSSSTREFHDTIVILSEAGNVEVPVHAGGPKPQLQLSGDLQFGLLGLDSAATKQLQLCNKGKAPAEFNITWDRTVPVTVKPCTGVLSPGSSSSVSVRLQPAEAGAVAGELAVTLAGRAEPYRLAVNATVVNASLELVDPSSRASVTELNFGSMFFGEALTKQVALFNNGPTEARFDLSYGSTADMKAIAGADKADGDDSPHASFLQMARVRAKARAEKGSVLKVSPISGVIAPYSAAQLQVTFKPPAPQLDKGFAGQPLAPQQQAQLFDCLLQVSLSGGTKSLKLPIKGTGLAPKLALDPQGTLHFGIVPTYEWADQLLQLANTCSELPMRVMALGRHQATLGFQVVSSKVPGCVLSEASLQVQGSSLKLGNKQPLLGGITAIPDTFKKPRAYVDESDAAVAELTAKKTFSRPQLWETAENADSFEGIGPLDRFGLTKEVQVARAAHAAQYTTLLRAGRTAASHKYLTQEEGSGDDTNLGMKPYRGLKPGQLQPPKQVDPLWTLKQNSVAGPTVQRPPSAAVLASIPIFKDWPETPQERADCSAELSAPQLSKIVVGPRCIDFGKASPALPSSQCFVVTNHLNTTIHVVLDLCGAEGLSCSSPAAQVIPAGSTAKFQLALHCHDVQVLKEKIQYCINGCHMQSLDVLAEVVAVTLELSCEELLFGFSLENWDDYVEQSLIMENPHNFPVDYEWALSSPVFSVSPASGIVKPKASCSVAVVPNPQLTVSPDRGHVAAESGAELELSVLPQQPGQLAATLEIEVRGSKPLKLPIRAECVVPCVHVAEGAAPFPATFIGAASQLPLTLVNTTPVPATLLCDLTQQPEFELTISREDWAGAGYSACPVQSIGANGEMSTVGSMRASRRMTSNGARNTCSGSGYSKDTVDFGSQVVRTSSQPGKSPYSHDVYLCNNTDAQLQVSIGHLTWPKQETACLGVYGLEGLSADDGFVGLGPEEGVGFTVRFTPTAARSYCAAVPVYIDGNSSAAYMQISLSGTGTLPQLTFEVAECLLPPVPLNIESRARFYIINGGYDNLELSTDRVRLPPDTGRLPLRISFPEGNLIGLAKDRLPVDVVFASARPLSFTASLDFLDEAGRSFSLPVTGAADSCSLTHEPFMQANADQLQLVQGPGLGSCPLLEGSNTYQMHVDDAIGPMHLTPGVCKYLSAMTSFKWASKAGSRGNSSSGSSEDNSSSSSWAAACEELRRSMRASRGKQMLELVETLGGKPVSLKGVASRKPSANKAEAAQQLLATYEAILAHLRAHGALVNAVKPEYLLEPVDFELLMEARSAAAAGNPEQEAAQELWGPVEQSFGEYSARAWNCVLLQVFKVFVLARVTPAALRQLLSSTEAAGASSSHASAASKPAAPAAGKSPAARTASTSTAKDSAAAQGQDDGDILPAAGTTGAAGGYEVPCDEVLAGSNIFSTAEACLLAWMTHHVAKAFPQLALQVTNFGNDLRNGLALGALLAAHWPGGKVGSLVSRLHQAPSDARHLRENQDMVVKALQELCLPYELSAGELDEADPASMLLFVTYLFTALPQLLPRATLDFKCNLGEHQVWDVQLTNPTRRLLSYTARLEGPPDFSLEASVVKVEPGRPTQVPVCFSPTTSLPKTCRLVLMSRRDGSSASAATLVFLLRGAVDSRAPLKQVAVAAPLYQLAVSDFSITNPFPADCDFAISIVQLPVELPAAPADKKAKGQKSAAPAASSSGGKGGAAAVAAASKKEAEQLKQQQMAAALFPEAFGLERHRLRLRAGASEKLKLSFLPFQMPPLQQQQQQQVVGPDPKAAAAAAAPKALTRSLLLLSDSDCGEFAYELCGEVLLPAPFLEHKATVGLQGQQVVELQLPFTNHLLEAARRTYADKHPLAKDKEQAAKLRSDIGRSSDKGERLLDYSISCSNSLVACPQALLLKAGAPGGSSSGGSGAGGSRAASAASASKASGSSPAAVAARAAFGSSSGGSQQQQGSDAAGKDNVLRLALKPVGVGIYPARLVLTSLYDVRVVDLEVTAQSLGQSCVLELECPARQQVLQDVPLVNSSDTALTATATLTGKGYSGPRELTIPAKGSGAYPLAFCPPGSGTFTGTLELFIAATGERNVYSLLGKGSEPLAEGHIVVECQARSTATKRVQVPNITGAVPLAYSVYSDLECLSGPAAFTCSSASRGDTYKLAVTPLVAGSQWGSISFVAEDGQYCWYSLEVRATEPPDLGTVAMSCAVRQAVAIRVSLTNPTDKPLSLRAQYSCASLVGPAGFVAPPQEPAVFECYYAPLLLRKEEGVVRLISQEAGEFSWRISMEALPGGPEQLPLLTAPLGRVARHTLTIANPTAAESHFTCSSSDAARFSVSPSSFLVPAQGTAEVQLEYRPGSLGLQESGSVTVASDTAGSIEYTCSGKGEMPNDSAAAAAAAGTSQQQQGPSTVKFSHELIIPEEHKAALAAALRVDQVDASPVLGLPGAEAAPVMRLRLHFAPHKAVAATVQLAVSCSTGARWVYDVHLQASAPEVEGVLLLEAHMGCTAELPLLLYSSGPQPQPFSADFTPDSPLNCDVLPAKGMLPPAPAGEAAASAAAGADAASAAPLKVTFLCKELGKVLTGKLVVVTPDSEHTFVVRGRQPAYVPPSRSALPSSKFLTAGTASSMAHSRSSSPAPRGSSSSPGGAAAGTGTGRSGGSPLSATWQQQQQQQQQRGTQSGPGAAAGSKNYLQQNIKAARAGAGSKGSSGAGQGASRQWA</sequence>
<feature type="compositionally biased region" description="Gly residues" evidence="6">
    <location>
        <begin position="2787"/>
        <end position="2796"/>
    </location>
</feature>
<dbReference type="Gene3D" id="2.60.40.10">
    <property type="entry name" value="Immunoglobulins"/>
    <property type="match status" value="6"/>
</dbReference>
<dbReference type="InterPro" id="IPR013783">
    <property type="entry name" value="Ig-like_fold"/>
</dbReference>
<dbReference type="PROSITE" id="PS50021">
    <property type="entry name" value="CH"/>
    <property type="match status" value="1"/>
</dbReference>
<evidence type="ECO:0000256" key="6">
    <source>
        <dbReference type="SAM" id="MobiDB-lite"/>
    </source>
</evidence>
<feature type="compositionally biased region" description="Low complexity" evidence="6">
    <location>
        <begin position="2706"/>
        <end position="2730"/>
    </location>
</feature>
<dbReference type="PANTHER" id="PTHR45912:SF3">
    <property type="entry name" value="CILIA- AND FLAGELLA-ASSOCIATED PROTEIN 47"/>
    <property type="match status" value="1"/>
</dbReference>
<dbReference type="InterPro" id="IPR058952">
    <property type="entry name" value="Ig_CFAP47"/>
</dbReference>
<gene>
    <name evidence="8" type="ORF">OEZ85_006001</name>
</gene>
<dbReference type="InterPro" id="IPR036872">
    <property type="entry name" value="CH_dom_sf"/>
</dbReference>
<evidence type="ECO:0000313" key="8">
    <source>
        <dbReference type="EMBL" id="WIA20151.1"/>
    </source>
</evidence>
<dbReference type="Pfam" id="PF00307">
    <property type="entry name" value="CH"/>
    <property type="match status" value="1"/>
</dbReference>
<protein>
    <recommendedName>
        <fullName evidence="7">Calponin-homology (CH) domain-containing protein</fullName>
    </recommendedName>
</protein>
<evidence type="ECO:0000256" key="4">
    <source>
        <dbReference type="ARBA" id="ARBA00023069"/>
    </source>
</evidence>
<keyword evidence="3" id="KW-0963">Cytoplasm</keyword>
<feature type="region of interest" description="Disordered" evidence="6">
    <location>
        <begin position="2706"/>
        <end position="2803"/>
    </location>
</feature>
<dbReference type="InterPro" id="IPR056343">
    <property type="entry name" value="CFAP47_dom"/>
</dbReference>
<accession>A0ABY8UID6</accession>
<keyword evidence="9" id="KW-1185">Reference proteome</keyword>
<feature type="domain" description="Calponin-homology (CH)" evidence="7">
    <location>
        <begin position="1507"/>
        <end position="1620"/>
    </location>
</feature>
<evidence type="ECO:0000259" key="7">
    <source>
        <dbReference type="PROSITE" id="PS50021"/>
    </source>
</evidence>
<name>A0ABY8UID6_TETOB</name>
<organism evidence="8 9">
    <name type="scientific">Tetradesmus obliquus</name>
    <name type="common">Green alga</name>
    <name type="synonym">Acutodesmus obliquus</name>
    <dbReference type="NCBI Taxonomy" id="3088"/>
    <lineage>
        <taxon>Eukaryota</taxon>
        <taxon>Viridiplantae</taxon>
        <taxon>Chlorophyta</taxon>
        <taxon>core chlorophytes</taxon>
        <taxon>Chlorophyceae</taxon>
        <taxon>CS clade</taxon>
        <taxon>Sphaeropleales</taxon>
        <taxon>Scenedesmaceae</taxon>
        <taxon>Tetradesmus</taxon>
    </lineage>
</organism>
<proteinExistence type="predicted"/>
<evidence type="ECO:0000256" key="5">
    <source>
        <dbReference type="ARBA" id="ARBA00023273"/>
    </source>
</evidence>
<dbReference type="PANTHER" id="PTHR45912">
    <property type="entry name" value="CILIA- AND FLAGELLA-ASSOCIATED PROTEIN 47"/>
    <property type="match status" value="1"/>
</dbReference>
<evidence type="ECO:0000256" key="3">
    <source>
        <dbReference type="ARBA" id="ARBA00022490"/>
    </source>
</evidence>
<dbReference type="InterPro" id="IPR001715">
    <property type="entry name" value="CH_dom"/>
</dbReference>
<keyword evidence="4" id="KW-0969">Cilium</keyword>
<dbReference type="EMBL" id="CP126218">
    <property type="protein sequence ID" value="WIA20151.1"/>
    <property type="molecule type" value="Genomic_DNA"/>
</dbReference>
<dbReference type="InterPro" id="IPR053879">
    <property type="entry name" value="HYDIN_VesB_CFA65-like_Ig"/>
</dbReference>
<evidence type="ECO:0000256" key="2">
    <source>
        <dbReference type="ARBA" id="ARBA00004496"/>
    </source>
</evidence>
<dbReference type="Pfam" id="PF24529">
    <property type="entry name" value="CFAP47"/>
    <property type="match status" value="1"/>
</dbReference>
<evidence type="ECO:0000313" key="9">
    <source>
        <dbReference type="Proteomes" id="UP001244341"/>
    </source>
</evidence>
<comment type="subcellular location">
    <subcellularLocation>
        <location evidence="1">Cell projection</location>
        <location evidence="1">Cilium</location>
    </subcellularLocation>
    <subcellularLocation>
        <location evidence="2">Cytoplasm</location>
    </subcellularLocation>
</comment>